<gene>
    <name evidence="2" type="ORF">HMPREF9138_00404</name>
</gene>
<comment type="caution">
    <text evidence="2">The sequence shown here is derived from an EMBL/GenBank/DDBJ whole genome shotgun (WGS) entry which is preliminary data.</text>
</comment>
<sequence length="37" mass="4454">MKETKTLEIIEDFEYENQSNQENDSDEQLLGGEIWYN</sequence>
<protein>
    <submittedName>
        <fullName evidence="2">Uncharacterized protein</fullName>
    </submittedName>
</protein>
<proteinExistence type="predicted"/>
<organism evidence="2 3">
    <name type="scientific">Prevotella histicola F0411</name>
    <dbReference type="NCBI Taxonomy" id="857291"/>
    <lineage>
        <taxon>Bacteria</taxon>
        <taxon>Pseudomonadati</taxon>
        <taxon>Bacteroidota</taxon>
        <taxon>Bacteroidia</taxon>
        <taxon>Bacteroidales</taxon>
        <taxon>Prevotellaceae</taxon>
        <taxon>Prevotella</taxon>
    </lineage>
</organism>
<keyword evidence="3" id="KW-1185">Reference proteome</keyword>
<feature type="region of interest" description="Disordered" evidence="1">
    <location>
        <begin position="14"/>
        <end position="37"/>
    </location>
</feature>
<dbReference type="PATRIC" id="fig|857291.3.peg.399"/>
<reference evidence="2 3" key="1">
    <citation type="submission" date="2011-10" db="EMBL/GenBank/DDBJ databases">
        <title>The Genome Sequence of Prevotella histicola F0411.</title>
        <authorList>
            <consortium name="The Broad Institute Genome Sequencing Platform"/>
            <person name="Earl A."/>
            <person name="Ward D."/>
            <person name="Feldgarden M."/>
            <person name="Gevers D."/>
            <person name="Izard J."/>
            <person name="Ganesan A."/>
            <person name="Blanton J.M."/>
            <person name="Baranova O.V."/>
            <person name="Tanner A.C."/>
            <person name="Mathney J.M.J."/>
            <person name="Dewhirst F.E."/>
            <person name="Young S.K."/>
            <person name="Zeng Q."/>
            <person name="Gargeya S."/>
            <person name="Fitzgerald M."/>
            <person name="Haas B."/>
            <person name="Abouelleil A."/>
            <person name="Alvarado L."/>
            <person name="Arachchi H.M."/>
            <person name="Berlin A."/>
            <person name="Brown A."/>
            <person name="Chapman S.B."/>
            <person name="Chen Z."/>
            <person name="Dunbar C."/>
            <person name="Freedman E."/>
            <person name="Gearin G."/>
            <person name="Gellesch M."/>
            <person name="Goldberg J."/>
            <person name="Griggs A."/>
            <person name="Gujja S."/>
            <person name="Heiman D."/>
            <person name="Howarth C."/>
            <person name="Larson L."/>
            <person name="Lui A."/>
            <person name="MacDonald P.J.P."/>
            <person name="Montmayeur A."/>
            <person name="Murphy C."/>
            <person name="Neiman D."/>
            <person name="Pearson M."/>
            <person name="Priest M."/>
            <person name="Roberts A."/>
            <person name="Saif S."/>
            <person name="Shea T."/>
            <person name="Shenoy N."/>
            <person name="Sisk P."/>
            <person name="Stolte C."/>
            <person name="Sykes S."/>
            <person name="Wortman J."/>
            <person name="Nusbaum C."/>
            <person name="Birren B."/>
        </authorList>
    </citation>
    <scope>NUCLEOTIDE SEQUENCE [LARGE SCALE GENOMIC DNA]</scope>
    <source>
        <strain evidence="2 3">F0411</strain>
    </source>
</reference>
<dbReference type="STRING" id="857291.HMPREF9138_00404"/>
<evidence type="ECO:0000313" key="2">
    <source>
        <dbReference type="EMBL" id="EHG17076.1"/>
    </source>
</evidence>
<dbReference type="AlphaFoldDB" id="G6AE77"/>
<dbReference type="HOGENOM" id="CLU_220284_0_0_10"/>
<dbReference type="Proteomes" id="UP000004597">
    <property type="component" value="Unassembled WGS sequence"/>
</dbReference>
<evidence type="ECO:0000313" key="3">
    <source>
        <dbReference type="Proteomes" id="UP000004597"/>
    </source>
</evidence>
<evidence type="ECO:0000256" key="1">
    <source>
        <dbReference type="SAM" id="MobiDB-lite"/>
    </source>
</evidence>
<dbReference type="EMBL" id="AFXP01000003">
    <property type="protein sequence ID" value="EHG17076.1"/>
    <property type="molecule type" value="Genomic_DNA"/>
</dbReference>
<name>G6AE77_9BACT</name>
<accession>G6AE77</accession>